<feature type="compositionally biased region" description="Polar residues" evidence="2">
    <location>
        <begin position="596"/>
        <end position="610"/>
    </location>
</feature>
<feature type="region of interest" description="Disordered" evidence="2">
    <location>
        <begin position="1285"/>
        <end position="1327"/>
    </location>
</feature>
<evidence type="ECO:0000313" key="5">
    <source>
        <dbReference type="Ensembl" id="ENSOKIP00005083584.1"/>
    </source>
</evidence>
<feature type="compositionally biased region" description="Basic and acidic residues" evidence="2">
    <location>
        <begin position="1003"/>
        <end position="1023"/>
    </location>
</feature>
<proteinExistence type="predicted"/>
<feature type="compositionally biased region" description="Basic and acidic residues" evidence="2">
    <location>
        <begin position="1114"/>
        <end position="1134"/>
    </location>
</feature>
<feature type="region of interest" description="Disordered" evidence="2">
    <location>
        <begin position="568"/>
        <end position="700"/>
    </location>
</feature>
<keyword evidence="1" id="KW-0597">Phosphoprotein</keyword>
<feature type="compositionally biased region" description="Basic and acidic residues" evidence="2">
    <location>
        <begin position="812"/>
        <end position="823"/>
    </location>
</feature>
<feature type="compositionally biased region" description="Basic and acidic residues" evidence="2">
    <location>
        <begin position="634"/>
        <end position="657"/>
    </location>
</feature>
<dbReference type="InterPro" id="IPR026722">
    <property type="entry name" value="NYAP1/NYAP2"/>
</dbReference>
<feature type="domain" description="Neuronal tyrosine-phosphorylated phosphoinositide-3-kinase adapter N-terminal" evidence="3">
    <location>
        <begin position="167"/>
        <end position="532"/>
    </location>
</feature>
<keyword evidence="6" id="KW-1185">Reference proteome</keyword>
<evidence type="ECO:0000259" key="4">
    <source>
        <dbReference type="Pfam" id="PF15452"/>
    </source>
</evidence>
<accession>A0A8C7MW19</accession>
<feature type="region of interest" description="Disordered" evidence="2">
    <location>
        <begin position="170"/>
        <end position="193"/>
    </location>
</feature>
<feature type="region of interest" description="Disordered" evidence="2">
    <location>
        <begin position="715"/>
        <end position="1228"/>
    </location>
</feature>
<feature type="compositionally biased region" description="Basic and acidic residues" evidence="2">
    <location>
        <begin position="1285"/>
        <end position="1298"/>
    </location>
</feature>
<protein>
    <submittedName>
        <fullName evidence="5">Neuronal tyrosine-phosphorylated phosphoinositide-3-kinase adaptor 2b</fullName>
    </submittedName>
</protein>
<name>A0A8C7MW19_ONCKI</name>
<feature type="region of interest" description="Disordered" evidence="2">
    <location>
        <begin position="225"/>
        <end position="267"/>
    </location>
</feature>
<organism evidence="5 6">
    <name type="scientific">Oncorhynchus kisutch</name>
    <name type="common">Coho salmon</name>
    <name type="synonym">Salmo kisutch</name>
    <dbReference type="NCBI Taxonomy" id="8019"/>
    <lineage>
        <taxon>Eukaryota</taxon>
        <taxon>Metazoa</taxon>
        <taxon>Chordata</taxon>
        <taxon>Craniata</taxon>
        <taxon>Vertebrata</taxon>
        <taxon>Euteleostomi</taxon>
        <taxon>Actinopterygii</taxon>
        <taxon>Neopterygii</taxon>
        <taxon>Teleostei</taxon>
        <taxon>Protacanthopterygii</taxon>
        <taxon>Salmoniformes</taxon>
        <taxon>Salmonidae</taxon>
        <taxon>Salmoninae</taxon>
        <taxon>Oncorhynchus</taxon>
    </lineage>
</organism>
<evidence type="ECO:0000256" key="1">
    <source>
        <dbReference type="ARBA" id="ARBA00022553"/>
    </source>
</evidence>
<feature type="domain" description="Neuronal tyrosine-phosphorylated phosphoinositide-3-kinase adapter C-terminal" evidence="4">
    <location>
        <begin position="594"/>
        <end position="674"/>
    </location>
</feature>
<dbReference type="GeneTree" id="ENSGT00890000139453"/>
<dbReference type="Proteomes" id="UP000694557">
    <property type="component" value="Unassembled WGS sequence"/>
</dbReference>
<reference evidence="5" key="2">
    <citation type="submission" date="2025-09" db="UniProtKB">
        <authorList>
            <consortium name="Ensembl"/>
        </authorList>
    </citation>
    <scope>IDENTIFICATION</scope>
</reference>
<feature type="compositionally biased region" description="Basic and acidic residues" evidence="2">
    <location>
        <begin position="831"/>
        <end position="933"/>
    </location>
</feature>
<dbReference type="Pfam" id="PF15439">
    <property type="entry name" value="NYAP_N"/>
    <property type="match status" value="1"/>
</dbReference>
<feature type="compositionally biased region" description="Basic and acidic residues" evidence="2">
    <location>
        <begin position="664"/>
        <end position="686"/>
    </location>
</feature>
<feature type="compositionally biased region" description="Basic and acidic residues" evidence="2">
    <location>
        <begin position="1079"/>
        <end position="1099"/>
    </location>
</feature>
<feature type="compositionally biased region" description="Basic and acidic residues" evidence="2">
    <location>
        <begin position="1032"/>
        <end position="1057"/>
    </location>
</feature>
<sequence length="1335" mass="147760">MCSEIWLICSAARTGPTWRTLLWPSSSQQGHSSTKVVGSKQEETLRFVQYVEDSGLRAYNGLVSQNLDVEDSGLRAYNGLVSQNLDVEDSGLRAYNGLVSQNLDVEDSGLGTYSGLVSQNLDVEDSGLGTYSGLVSQNLDVEDSGLGTYSGLVSQNLDHGRNERNRIYLQEKKDKKRKQEEAIKRTGEEVVTEEKHLHMGSMTMPAPPQLACEPGFAVRSQSLHSVGINGGGEEEVGSPTSRKQPPPKPRRDPATKLSISSETVEHSPTLVCRGCRANPDAPQGCGEDCKRIPPPKPRRNPKTQLSTSFDDSCIRKHIGSKSHSPSAECERNPSPPSDESPSHHSDSDEPVYIEMGASVGGGGYTEAPKSEDEELGESVYEEMKYPLLDDMDYCWDPPGCRSTCPPPALLDPEPLHRCSTPRNIPLCGIPAPFPNLLTHRPPLLVFPPAPAQCSPNSDESPLTPLDPLTKLPMMDNPCAYNKSPTSSSEPPLAHLCRELTATPTLTVSGRSSAPPLPCTLYKSSASSAHGYQRSQSACPSPVSMGRCITPLSLMRTPPFDAPMPLPGGLPCSASTTPHGKGSPPQDCIAGGRLHGSMQNVSTGRSRTPTSPLDELTNLFTAGRNMMKKNTGGRKSKEPGETESKSKSHSVSKRDGKERHSHKESKRESKDRSKEYSSHLRNTKDRSCSSVEPLPRRYGKDRVCNSVELLPMKMDSRDRGCNSVEPLPMKQDSRDRGCNSVEPLPMKQDSRDRGCNSVEPLPMKQDSRDRGCNSVEPLPMKGTRKDQCCNSVEPLPMKMDSKGRGCKSVELPPVRRDSKDRSVHGMEPLLQLDRKDSPRNGVESRHDSKDSPRNGVESRHDRKDSPRNGVESRHDSKDSPRNGMESRHDSKDSPRNGVDSRHDSKDSPRNGMESRHDSKDSPRNGVESRHDSKDSPWNGVESRHDSKHSPRSGVESRPDSKERLSHQNPPELLPRQDSKDQNRNGIDLRHDSKVRMGQPPELLPRQDSKDQTRNGMDSRHESKEQMNQPPELLPREDSKDQVRNGMDSRYDSKERMDQPPELLPRQKSKDSPRNGIVCRRNGEDRDRESYCLESRHEGKEQSYNGMEPFPPLPRQEIKESDRNGLEARRDSKDRSCNGSELPPRRDSYGKSANMVDLRCVNKDRVGHSSEVLPRRDVRDRGTYSVEQSKAQARNGVSGQQQSSTATPTRHGRPAGSPPMVFGSGNTELKPALTKYGHSSSAPVTPSPLGTPQRQASEAQMPWKCGDSTMLEQIERKHSLCVEIRSRQQPDRNTPDRNLCKQDSMPTLPIWGKSSGAKKIRPPPYPTQTTVFWDTAI</sequence>
<evidence type="ECO:0000256" key="2">
    <source>
        <dbReference type="SAM" id="MobiDB-lite"/>
    </source>
</evidence>
<feature type="compositionally biased region" description="Basic and acidic residues" evidence="2">
    <location>
        <begin position="973"/>
        <end position="993"/>
    </location>
</feature>
<feature type="compositionally biased region" description="Basic and acidic residues" evidence="2">
    <location>
        <begin position="940"/>
        <end position="964"/>
    </location>
</feature>
<dbReference type="Pfam" id="PF15452">
    <property type="entry name" value="NYAP_C"/>
    <property type="match status" value="2"/>
</dbReference>
<dbReference type="GO" id="GO:0043491">
    <property type="term" value="P:phosphatidylinositol 3-kinase/protein kinase B signal transduction"/>
    <property type="evidence" value="ECO:0007669"/>
    <property type="project" value="InterPro"/>
</dbReference>
<dbReference type="InterPro" id="IPR039482">
    <property type="entry name" value="NYAP_N"/>
</dbReference>
<dbReference type="PANTHER" id="PTHR22633">
    <property type="entry name" value="NEURONAL TYROSINE-PHOSPHORYLATED PHOSPHOINOSITIDE-3-KINASE ADAPTER 2-RELATED"/>
    <property type="match status" value="1"/>
</dbReference>
<evidence type="ECO:0000259" key="3">
    <source>
        <dbReference type="Pfam" id="PF15439"/>
    </source>
</evidence>
<feature type="domain" description="Neuronal tyrosine-phosphorylated phosphoinositide-3-kinase adapter C-terminal" evidence="4">
    <location>
        <begin position="1145"/>
        <end position="1335"/>
    </location>
</feature>
<dbReference type="GO" id="GO:0048812">
    <property type="term" value="P:neuron projection morphogenesis"/>
    <property type="evidence" value="ECO:0007669"/>
    <property type="project" value="InterPro"/>
</dbReference>
<feature type="region of interest" description="Disordered" evidence="2">
    <location>
        <begin position="280"/>
        <end position="375"/>
    </location>
</feature>
<reference evidence="5" key="1">
    <citation type="submission" date="2025-08" db="UniProtKB">
        <authorList>
            <consortium name="Ensembl"/>
        </authorList>
    </citation>
    <scope>IDENTIFICATION</scope>
</reference>
<dbReference type="Ensembl" id="ENSOKIT00005089219.1">
    <property type="protein sequence ID" value="ENSOKIP00005083584.1"/>
    <property type="gene ID" value="ENSOKIG00005036261.1"/>
</dbReference>
<dbReference type="PANTHER" id="PTHR22633:SF1">
    <property type="entry name" value="NEURONAL TYROSINE-PHOSPHORYLATED PHOSPHOINOSITIDE-3-KINASE ADAPTER 2"/>
    <property type="match status" value="1"/>
</dbReference>
<feature type="compositionally biased region" description="Basic and acidic residues" evidence="2">
    <location>
        <begin position="1158"/>
        <end position="1180"/>
    </location>
</feature>
<feature type="compositionally biased region" description="Polar residues" evidence="2">
    <location>
        <begin position="1183"/>
        <end position="1206"/>
    </location>
</feature>
<dbReference type="InterPro" id="IPR029353">
    <property type="entry name" value="NYAP_C"/>
</dbReference>
<evidence type="ECO:0000313" key="6">
    <source>
        <dbReference type="Proteomes" id="UP000694557"/>
    </source>
</evidence>
<feature type="compositionally biased region" description="Polar residues" evidence="2">
    <location>
        <begin position="1235"/>
        <end position="1252"/>
    </location>
</feature>
<feature type="region of interest" description="Disordered" evidence="2">
    <location>
        <begin position="1233"/>
        <end position="1252"/>
    </location>
</feature>